<proteinExistence type="predicted"/>
<feature type="compositionally biased region" description="Low complexity" evidence="1">
    <location>
        <begin position="12"/>
        <end position="26"/>
    </location>
</feature>
<evidence type="ECO:0000313" key="3">
    <source>
        <dbReference type="Proteomes" id="UP001472866"/>
    </source>
</evidence>
<protein>
    <submittedName>
        <fullName evidence="2">Uncharacterized protein</fullName>
    </submittedName>
</protein>
<gene>
    <name evidence="2" type="ORF">HKI87_08g51420</name>
</gene>
<sequence length="157" mass="17066">MSFEEPKFVDKSSSQVSTPDSSSSRSGATQICGFEVAPISLPKVAVHRRVNSGELAVKGTSLLSRQLRSPASSSEECSPSPRLRIRTPRRRLSKKLAEDFASQHGAMQEEEAWRSESARAPHSKPAAVVGRRPMETESSPRLTTVDTPVGTILIHSL</sequence>
<evidence type="ECO:0000256" key="1">
    <source>
        <dbReference type="SAM" id="MobiDB-lite"/>
    </source>
</evidence>
<dbReference type="Proteomes" id="UP001472866">
    <property type="component" value="Chromosome 08"/>
</dbReference>
<name>A0AAX4PBK6_9CHLO</name>
<feature type="region of interest" description="Disordered" evidence="1">
    <location>
        <begin position="1"/>
        <end position="28"/>
    </location>
</feature>
<accession>A0AAX4PBK6</accession>
<feature type="compositionally biased region" description="Basic residues" evidence="1">
    <location>
        <begin position="83"/>
        <end position="94"/>
    </location>
</feature>
<reference evidence="2 3" key="1">
    <citation type="submission" date="2024-03" db="EMBL/GenBank/DDBJ databases">
        <title>Complete genome sequence of the green alga Chloropicon roscoffensis RCC1871.</title>
        <authorList>
            <person name="Lemieux C."/>
            <person name="Pombert J.-F."/>
            <person name="Otis C."/>
            <person name="Turmel M."/>
        </authorList>
    </citation>
    <scope>NUCLEOTIDE SEQUENCE [LARGE SCALE GENOMIC DNA]</scope>
    <source>
        <strain evidence="2 3">RCC1871</strain>
    </source>
</reference>
<dbReference type="EMBL" id="CP151508">
    <property type="protein sequence ID" value="WZN63593.1"/>
    <property type="molecule type" value="Genomic_DNA"/>
</dbReference>
<dbReference type="AlphaFoldDB" id="A0AAX4PBK6"/>
<evidence type="ECO:0000313" key="2">
    <source>
        <dbReference type="EMBL" id="WZN63593.1"/>
    </source>
</evidence>
<keyword evidence="3" id="KW-1185">Reference proteome</keyword>
<feature type="region of interest" description="Disordered" evidence="1">
    <location>
        <begin position="64"/>
        <end position="143"/>
    </location>
</feature>
<feature type="compositionally biased region" description="Basic and acidic residues" evidence="1">
    <location>
        <begin position="1"/>
        <end position="10"/>
    </location>
</feature>
<feature type="compositionally biased region" description="Low complexity" evidence="1">
    <location>
        <begin position="69"/>
        <end position="82"/>
    </location>
</feature>
<organism evidence="2 3">
    <name type="scientific">Chloropicon roscoffensis</name>
    <dbReference type="NCBI Taxonomy" id="1461544"/>
    <lineage>
        <taxon>Eukaryota</taxon>
        <taxon>Viridiplantae</taxon>
        <taxon>Chlorophyta</taxon>
        <taxon>Chloropicophyceae</taxon>
        <taxon>Chloropicales</taxon>
        <taxon>Chloropicaceae</taxon>
        <taxon>Chloropicon</taxon>
    </lineage>
</organism>